<evidence type="ECO:0000313" key="1">
    <source>
        <dbReference type="EMBL" id="KAH7366922.1"/>
    </source>
</evidence>
<gene>
    <name evidence="1" type="ORF">B0T11DRAFT_274388</name>
</gene>
<dbReference type="EMBL" id="JAGPXD010000002">
    <property type="protein sequence ID" value="KAH7366922.1"/>
    <property type="molecule type" value="Genomic_DNA"/>
</dbReference>
<sequence>MTSRCCAPFRSHSSCDNRISTDSSWNSVPRALCLSPVLPPAINSHLPNIQGPQIKLPTTTDVPSHCFKSGHCITADPVTPIISIIRAIVRARRSPGESADWLAPLVDPFGPPWPPCAALWPPRHPLICHRRAAEGLRGRTRPGKGARVDDHVSGFQSWQHRHRRRGPELVWDESIQSLINIVTSEARLEPAFLFLRTELPETASSPCRKHTTCT</sequence>
<organism evidence="1 2">
    <name type="scientific">Plectosphaerella cucumerina</name>
    <dbReference type="NCBI Taxonomy" id="40658"/>
    <lineage>
        <taxon>Eukaryota</taxon>
        <taxon>Fungi</taxon>
        <taxon>Dikarya</taxon>
        <taxon>Ascomycota</taxon>
        <taxon>Pezizomycotina</taxon>
        <taxon>Sordariomycetes</taxon>
        <taxon>Hypocreomycetidae</taxon>
        <taxon>Glomerellales</taxon>
        <taxon>Plectosphaerellaceae</taxon>
        <taxon>Plectosphaerella</taxon>
    </lineage>
</organism>
<dbReference type="AlphaFoldDB" id="A0A8K0TPH4"/>
<keyword evidence="2" id="KW-1185">Reference proteome</keyword>
<name>A0A8K0TPH4_9PEZI</name>
<comment type="caution">
    <text evidence="1">The sequence shown here is derived from an EMBL/GenBank/DDBJ whole genome shotgun (WGS) entry which is preliminary data.</text>
</comment>
<proteinExistence type="predicted"/>
<protein>
    <submittedName>
        <fullName evidence="1">Uncharacterized protein</fullName>
    </submittedName>
</protein>
<dbReference type="Proteomes" id="UP000813385">
    <property type="component" value="Unassembled WGS sequence"/>
</dbReference>
<reference evidence="1" key="1">
    <citation type="journal article" date="2021" name="Nat. Commun.">
        <title>Genetic determinants of endophytism in the Arabidopsis root mycobiome.</title>
        <authorList>
            <person name="Mesny F."/>
            <person name="Miyauchi S."/>
            <person name="Thiergart T."/>
            <person name="Pickel B."/>
            <person name="Atanasova L."/>
            <person name="Karlsson M."/>
            <person name="Huettel B."/>
            <person name="Barry K.W."/>
            <person name="Haridas S."/>
            <person name="Chen C."/>
            <person name="Bauer D."/>
            <person name="Andreopoulos W."/>
            <person name="Pangilinan J."/>
            <person name="LaButti K."/>
            <person name="Riley R."/>
            <person name="Lipzen A."/>
            <person name="Clum A."/>
            <person name="Drula E."/>
            <person name="Henrissat B."/>
            <person name="Kohler A."/>
            <person name="Grigoriev I.V."/>
            <person name="Martin F.M."/>
            <person name="Hacquard S."/>
        </authorList>
    </citation>
    <scope>NUCLEOTIDE SEQUENCE</scope>
    <source>
        <strain evidence="1">MPI-CAGE-AT-0016</strain>
    </source>
</reference>
<accession>A0A8K0TPH4</accession>
<evidence type="ECO:0000313" key="2">
    <source>
        <dbReference type="Proteomes" id="UP000813385"/>
    </source>
</evidence>